<dbReference type="EMBL" id="ASGP02000002">
    <property type="protein sequence ID" value="KAH9521995.1"/>
    <property type="molecule type" value="Genomic_DNA"/>
</dbReference>
<comment type="caution">
    <text evidence="2">The sequence shown here is derived from an EMBL/GenBank/DDBJ whole genome shotgun (WGS) entry which is preliminary data.</text>
</comment>
<evidence type="ECO:0000313" key="1">
    <source>
        <dbReference type="EMBL" id="KAH7639396.1"/>
    </source>
</evidence>
<accession>A0A922LBF4</accession>
<reference evidence="1" key="2">
    <citation type="submission" date="2020-06" db="EMBL/GenBank/DDBJ databases">
        <authorList>
            <person name="Ji K."/>
            <person name="Li J."/>
        </authorList>
    </citation>
    <scope>NUCLEOTIDE SEQUENCE</scope>
    <source>
        <strain evidence="1">JKM2019</strain>
        <tissue evidence="1">Whole body</tissue>
    </source>
</reference>
<gene>
    <name evidence="2" type="ORF">DERF_005599</name>
    <name evidence="1" type="ORF">HUG17_3429</name>
</gene>
<protein>
    <submittedName>
        <fullName evidence="2">Uncharacterized protein</fullName>
    </submittedName>
</protein>
<proteinExistence type="predicted"/>
<dbReference type="OrthoDB" id="10551411at2759"/>
<keyword evidence="3" id="KW-1185">Reference proteome</keyword>
<evidence type="ECO:0000313" key="2">
    <source>
        <dbReference type="EMBL" id="KAH9521995.1"/>
    </source>
</evidence>
<dbReference type="Proteomes" id="UP000828236">
    <property type="component" value="Unassembled WGS sequence"/>
</dbReference>
<dbReference type="AlphaFoldDB" id="A0A922LBF4"/>
<name>A0A922LBF4_DERFA</name>
<reference evidence="2" key="1">
    <citation type="submission" date="2013-05" db="EMBL/GenBank/DDBJ databases">
        <authorList>
            <person name="Yim A.K.Y."/>
            <person name="Chan T.F."/>
            <person name="Ji K.M."/>
            <person name="Liu X.Y."/>
            <person name="Zhou J.W."/>
            <person name="Li R.Q."/>
            <person name="Yang K.Y."/>
            <person name="Li J."/>
            <person name="Li M."/>
            <person name="Law P.T.W."/>
            <person name="Wu Y.L."/>
            <person name="Cai Z.L."/>
            <person name="Qin H."/>
            <person name="Bao Y."/>
            <person name="Leung R.K.K."/>
            <person name="Ng P.K.S."/>
            <person name="Zou J."/>
            <person name="Zhong X.J."/>
            <person name="Ran P.X."/>
            <person name="Zhong N.S."/>
            <person name="Liu Z.G."/>
            <person name="Tsui S.K.W."/>
        </authorList>
    </citation>
    <scope>NUCLEOTIDE SEQUENCE</scope>
    <source>
        <strain evidence="2">Derf</strain>
        <tissue evidence="2">Whole organism</tissue>
    </source>
</reference>
<reference evidence="2" key="4">
    <citation type="journal article" date="2022" name="Res Sq">
        <title>Comparative Genomics Reveals Insights into the Divergent Evolution of Astigmatic Mites and Household Pest Adaptations.</title>
        <authorList>
            <person name="Xiong Q."/>
            <person name="Wan A.T.-Y."/>
            <person name="Liu X.-Y."/>
            <person name="Fung C.S.-H."/>
            <person name="Xiao X."/>
            <person name="Malainual N."/>
            <person name="Hou J."/>
            <person name="Wang L."/>
            <person name="Wang M."/>
            <person name="Yang K."/>
            <person name="Cui Y."/>
            <person name="Leung E."/>
            <person name="Nong W."/>
            <person name="Shin S.-K."/>
            <person name="Au S."/>
            <person name="Jeong K.Y."/>
            <person name="Chew F.T."/>
            <person name="Hui J."/>
            <person name="Leung T.F."/>
            <person name="Tungtrongchitr A."/>
            <person name="Zhong N."/>
            <person name="Liu Z."/>
            <person name="Tsui S."/>
        </authorList>
    </citation>
    <scope>NUCLEOTIDE SEQUENCE</scope>
    <source>
        <strain evidence="2">Derf</strain>
        <tissue evidence="2">Whole organism</tissue>
    </source>
</reference>
<dbReference type="Proteomes" id="UP000790347">
    <property type="component" value="Unassembled WGS sequence"/>
</dbReference>
<dbReference type="EMBL" id="SDOV01000007">
    <property type="protein sequence ID" value="KAH7639396.1"/>
    <property type="molecule type" value="Genomic_DNA"/>
</dbReference>
<organism evidence="2 3">
    <name type="scientific">Dermatophagoides farinae</name>
    <name type="common">American house dust mite</name>
    <dbReference type="NCBI Taxonomy" id="6954"/>
    <lineage>
        <taxon>Eukaryota</taxon>
        <taxon>Metazoa</taxon>
        <taxon>Ecdysozoa</taxon>
        <taxon>Arthropoda</taxon>
        <taxon>Chelicerata</taxon>
        <taxon>Arachnida</taxon>
        <taxon>Acari</taxon>
        <taxon>Acariformes</taxon>
        <taxon>Sarcoptiformes</taxon>
        <taxon>Astigmata</taxon>
        <taxon>Psoroptidia</taxon>
        <taxon>Analgoidea</taxon>
        <taxon>Pyroglyphidae</taxon>
        <taxon>Dermatophagoidinae</taxon>
        <taxon>Dermatophagoides</taxon>
    </lineage>
</organism>
<evidence type="ECO:0000313" key="3">
    <source>
        <dbReference type="Proteomes" id="UP000790347"/>
    </source>
</evidence>
<reference evidence="1" key="3">
    <citation type="journal article" date="2021" name="World Allergy Organ. J.">
        <title>Chromosome-level assembly of Dermatophagoides farinae genome and transcriptome reveals two novel allergens Der f 37 and Der f 39.</title>
        <authorList>
            <person name="Chen J."/>
            <person name="Cai Z."/>
            <person name="Fan D."/>
            <person name="Hu J."/>
            <person name="Hou Y."/>
            <person name="He Y."/>
            <person name="Zhang Z."/>
            <person name="Zhao Z."/>
            <person name="Gao P."/>
            <person name="Hu W."/>
            <person name="Sun J."/>
            <person name="Li J."/>
            <person name="Ji K."/>
        </authorList>
    </citation>
    <scope>NUCLEOTIDE SEQUENCE</scope>
    <source>
        <strain evidence="1">JKM2019</strain>
    </source>
</reference>
<sequence length="228" mass="26420">MDSSINGYLVESTSDGRIVGFFYGTYHQIKTPPPSIDLSKRLKQIRMLPFNPCIEHDELAEFRLLNHKNRVIIQSYCMNQQSNDDISMIWFGYDDDHQNRFITFNTNGVLVLCGHVSIVSTTMTTTNESSSPVEHYEGACTINLFGGSSFIEFNNNVIQIHLLSSSFGDHSNRFATNTKIPYRFLQRLISHRQRDMLKIDNKNKNDNRDDYHTIESLMSLETFDHLFY</sequence>